<proteinExistence type="predicted"/>
<name>A0A182JDC1_ANOAO</name>
<organism evidence="1">
    <name type="scientific">Anopheles atroparvus</name>
    <name type="common">European mosquito</name>
    <dbReference type="NCBI Taxonomy" id="41427"/>
    <lineage>
        <taxon>Eukaryota</taxon>
        <taxon>Metazoa</taxon>
        <taxon>Ecdysozoa</taxon>
        <taxon>Arthropoda</taxon>
        <taxon>Hexapoda</taxon>
        <taxon>Insecta</taxon>
        <taxon>Pterygota</taxon>
        <taxon>Neoptera</taxon>
        <taxon>Endopterygota</taxon>
        <taxon>Diptera</taxon>
        <taxon>Nematocera</taxon>
        <taxon>Culicoidea</taxon>
        <taxon>Culicidae</taxon>
        <taxon>Anophelinae</taxon>
        <taxon>Anopheles</taxon>
    </lineage>
</organism>
<dbReference type="EnsemblMetazoa" id="AATE015948-RA">
    <property type="protein sequence ID" value="AATE015948-PA.1"/>
    <property type="gene ID" value="AATE015948"/>
</dbReference>
<dbReference type="VEuPathDB" id="VectorBase:AATE015948"/>
<sequence length="109" mass="12049">MEEPRRTDISQSTRARSARMQSRLREPLQSVARPPLAIQILADELQQLDQRLLPPLPKSGSSCSLGPSVARRMFFSTSRSFATLHMATCGLSRSIVFVSSGLISADSFR</sequence>
<evidence type="ECO:0000313" key="1">
    <source>
        <dbReference type="EnsemblMetazoa" id="AATE015948-PA.1"/>
    </source>
</evidence>
<protein>
    <submittedName>
        <fullName evidence="1">Uncharacterized protein</fullName>
    </submittedName>
</protein>
<reference evidence="1" key="1">
    <citation type="submission" date="2022-08" db="UniProtKB">
        <authorList>
            <consortium name="EnsemblMetazoa"/>
        </authorList>
    </citation>
    <scope>IDENTIFICATION</scope>
    <source>
        <strain evidence="1">EBRO</strain>
    </source>
</reference>
<dbReference type="AlphaFoldDB" id="A0A182JDC1"/>
<accession>A0A182JDC1</accession>